<dbReference type="GO" id="GO:0005886">
    <property type="term" value="C:plasma membrane"/>
    <property type="evidence" value="ECO:0007669"/>
    <property type="project" value="UniProtKB-SubCell"/>
</dbReference>
<keyword evidence="3 6" id="KW-0812">Transmembrane</keyword>
<evidence type="ECO:0000256" key="6">
    <source>
        <dbReference type="SAM" id="Phobius"/>
    </source>
</evidence>
<evidence type="ECO:0000313" key="8">
    <source>
        <dbReference type="EMBL" id="TFD93188.1"/>
    </source>
</evidence>
<evidence type="ECO:0000259" key="7">
    <source>
        <dbReference type="Pfam" id="PF02706"/>
    </source>
</evidence>
<dbReference type="OrthoDB" id="1522571at2"/>
<dbReference type="InterPro" id="IPR050445">
    <property type="entry name" value="Bact_polysacc_biosynth/exp"/>
</dbReference>
<sequence>MGTDVNKNTSEEKEIDLIEIGKKLWDKRKFILKVSGVGLLIGIIIAFSIPKEYSTTVILAPESKEGGSLGNAGALAAMAGINLSGNSTSGDLSSDIYPNIMESTPFILGLSRIHVSDSNEKIDATLFSYINNDQKSAWWTYILGTPKLVTGLFSSKKEEKPSGENKLILTRDEIEVIENIKNRATISIDKKTGVITLTSVMQSPVVSATVADTLTSYLQSYIIKYRTEKARADLAFAEKLYNESKIDYNKAQQKYADYLDRNQNVILASYRVNQEKLQNEVTLAYNVYNQVAQQLQVAKVKVQDQTPVYTVIQPAIIPLIPIKPNKKLIVIGFIFVFAVTSCGYVLGKDFLNNLKS</sequence>
<dbReference type="RefSeq" id="WP_134437328.1">
    <property type="nucleotide sequence ID" value="NZ_SOML01000013.1"/>
</dbReference>
<dbReference type="PANTHER" id="PTHR32309:SF13">
    <property type="entry name" value="FERRIC ENTEROBACTIN TRANSPORT PROTEIN FEPE"/>
    <property type="match status" value="1"/>
</dbReference>
<organism evidence="8 9">
    <name type="scientific">Dysgonomonas capnocytophagoides</name>
    <dbReference type="NCBI Taxonomy" id="45254"/>
    <lineage>
        <taxon>Bacteria</taxon>
        <taxon>Pseudomonadati</taxon>
        <taxon>Bacteroidota</taxon>
        <taxon>Bacteroidia</taxon>
        <taxon>Bacteroidales</taxon>
        <taxon>Dysgonomonadaceae</taxon>
        <taxon>Dysgonomonas</taxon>
    </lineage>
</organism>
<gene>
    <name evidence="8" type="ORF">E2605_17040</name>
</gene>
<dbReference type="AlphaFoldDB" id="A0A4Y8KV58"/>
<keyword evidence="4 6" id="KW-1133">Transmembrane helix</keyword>
<evidence type="ECO:0000256" key="2">
    <source>
        <dbReference type="ARBA" id="ARBA00022475"/>
    </source>
</evidence>
<feature type="transmembrane region" description="Helical" evidence="6">
    <location>
        <begin position="328"/>
        <end position="347"/>
    </location>
</feature>
<evidence type="ECO:0000256" key="5">
    <source>
        <dbReference type="ARBA" id="ARBA00023136"/>
    </source>
</evidence>
<dbReference type="GO" id="GO:0004713">
    <property type="term" value="F:protein tyrosine kinase activity"/>
    <property type="evidence" value="ECO:0007669"/>
    <property type="project" value="TreeGrafter"/>
</dbReference>
<evidence type="ECO:0000256" key="3">
    <source>
        <dbReference type="ARBA" id="ARBA00022692"/>
    </source>
</evidence>
<keyword evidence="9" id="KW-1185">Reference proteome</keyword>
<dbReference type="Pfam" id="PF02706">
    <property type="entry name" value="Wzz"/>
    <property type="match status" value="1"/>
</dbReference>
<accession>A0A4Y8KV58</accession>
<comment type="caution">
    <text evidence="8">The sequence shown here is derived from an EMBL/GenBank/DDBJ whole genome shotgun (WGS) entry which is preliminary data.</text>
</comment>
<reference evidence="8 9" key="1">
    <citation type="submission" date="2019-03" db="EMBL/GenBank/DDBJ databases">
        <title>San Antonio Military Medical Center submission to MRSN (WRAIR), pending publication.</title>
        <authorList>
            <person name="Blyth D.M."/>
            <person name="Mccarthy S.L."/>
            <person name="Schall S.E."/>
            <person name="Stam J.A."/>
            <person name="Ong A.C."/>
            <person name="Mcgann P.T."/>
        </authorList>
    </citation>
    <scope>NUCLEOTIDE SEQUENCE [LARGE SCALE GENOMIC DNA]</scope>
    <source>
        <strain evidence="8 9">MRSN571793</strain>
    </source>
</reference>
<keyword evidence="2" id="KW-1003">Cell membrane</keyword>
<evidence type="ECO:0000313" key="9">
    <source>
        <dbReference type="Proteomes" id="UP000297861"/>
    </source>
</evidence>
<dbReference type="EMBL" id="SOML01000013">
    <property type="protein sequence ID" value="TFD93188.1"/>
    <property type="molecule type" value="Genomic_DNA"/>
</dbReference>
<name>A0A4Y8KV58_9BACT</name>
<dbReference type="PANTHER" id="PTHR32309">
    <property type="entry name" value="TYROSINE-PROTEIN KINASE"/>
    <property type="match status" value="1"/>
</dbReference>
<feature type="transmembrane region" description="Helical" evidence="6">
    <location>
        <begin position="30"/>
        <end position="49"/>
    </location>
</feature>
<dbReference type="STRING" id="1121485.GCA_000426485_02749"/>
<dbReference type="Proteomes" id="UP000297861">
    <property type="component" value="Unassembled WGS sequence"/>
</dbReference>
<comment type="subcellular location">
    <subcellularLocation>
        <location evidence="1">Cell membrane</location>
        <topology evidence="1">Multi-pass membrane protein</topology>
    </subcellularLocation>
</comment>
<evidence type="ECO:0000256" key="1">
    <source>
        <dbReference type="ARBA" id="ARBA00004651"/>
    </source>
</evidence>
<proteinExistence type="predicted"/>
<feature type="domain" description="Polysaccharide chain length determinant N-terminal" evidence="7">
    <location>
        <begin position="14"/>
        <end position="86"/>
    </location>
</feature>
<keyword evidence="5 6" id="KW-0472">Membrane</keyword>
<evidence type="ECO:0000256" key="4">
    <source>
        <dbReference type="ARBA" id="ARBA00022989"/>
    </source>
</evidence>
<protein>
    <submittedName>
        <fullName evidence="8">Chain-length determining protein</fullName>
    </submittedName>
</protein>
<dbReference type="InterPro" id="IPR003856">
    <property type="entry name" value="LPS_length_determ_N"/>
</dbReference>